<reference evidence="1 2" key="1">
    <citation type="submission" date="2020-11" db="EMBL/GenBank/DDBJ databases">
        <title>Taxonomic evaluation of the Bacillus sporothermodurans group of bacteria based on whole genome sequences.</title>
        <authorList>
            <person name="Fiedler G."/>
            <person name="Herbstmann A.-D."/>
            <person name="Doll E."/>
            <person name="Wenning M."/>
            <person name="Brinks E."/>
            <person name="Kabisch J."/>
            <person name="Breitenwieser F."/>
            <person name="Lappann M."/>
            <person name="Boehnlein C."/>
            <person name="Franz C."/>
        </authorList>
    </citation>
    <scope>NUCLEOTIDE SEQUENCE [LARGE SCALE GENOMIC DNA]</scope>
    <source>
        <strain evidence="1 2">JCM 19841</strain>
    </source>
</reference>
<dbReference type="EMBL" id="CP065425">
    <property type="protein sequence ID" value="QQZ09067.1"/>
    <property type="molecule type" value="Genomic_DNA"/>
</dbReference>
<dbReference type="Proteomes" id="UP000595691">
    <property type="component" value="Chromosome"/>
</dbReference>
<keyword evidence="2" id="KW-1185">Reference proteome</keyword>
<organism evidence="1 2">
    <name type="scientific">Heyndrickxia vini</name>
    <dbReference type="NCBI Taxonomy" id="1476025"/>
    <lineage>
        <taxon>Bacteria</taxon>
        <taxon>Bacillati</taxon>
        <taxon>Bacillota</taxon>
        <taxon>Bacilli</taxon>
        <taxon>Bacillales</taxon>
        <taxon>Bacillaceae</taxon>
        <taxon>Heyndrickxia</taxon>
    </lineage>
</organism>
<sequence>MKVERIYSGEITIDKILKELLNTQIDNLIKIQSNNIDPNHDFAKGSERS</sequence>
<protein>
    <submittedName>
        <fullName evidence="1">Uncharacterized protein</fullName>
    </submittedName>
</protein>
<accession>A0ABX7E3X9</accession>
<gene>
    <name evidence="1" type="ORF">I5776_19115</name>
</gene>
<evidence type="ECO:0000313" key="1">
    <source>
        <dbReference type="EMBL" id="QQZ09067.1"/>
    </source>
</evidence>
<proteinExistence type="predicted"/>
<dbReference type="RefSeq" id="WP_202778099.1">
    <property type="nucleotide sequence ID" value="NZ_CP065425.1"/>
</dbReference>
<evidence type="ECO:0000313" key="2">
    <source>
        <dbReference type="Proteomes" id="UP000595691"/>
    </source>
</evidence>
<name>A0ABX7E3X9_9BACI</name>